<comment type="caution">
    <text evidence="12">The sequence shown here is derived from an EMBL/GenBank/DDBJ whole genome shotgun (WGS) entry which is preliminary data.</text>
</comment>
<evidence type="ECO:0000256" key="10">
    <source>
        <dbReference type="SAM" id="MobiDB-lite"/>
    </source>
</evidence>
<keyword evidence="2 9" id="KW-0813">Transport</keyword>
<dbReference type="Gene3D" id="1.20.5.3310">
    <property type="match status" value="1"/>
</dbReference>
<keyword evidence="5 9" id="KW-0653">Protein transport</keyword>
<evidence type="ECO:0000256" key="6">
    <source>
        <dbReference type="ARBA" id="ARBA00022989"/>
    </source>
</evidence>
<dbReference type="PRINTS" id="PR01506">
    <property type="entry name" value="TATBPROTEIN"/>
</dbReference>
<comment type="function">
    <text evidence="9">Part of the twin-arginine translocation (Tat) system that transports large folded proteins containing a characteristic twin-arginine motif in their signal peptide across membranes. Together with TatC, TatB is part of a receptor directly interacting with Tat signal peptides. TatB may form an oligomeric binding site that transiently accommodates folded Tat precursor proteins before their translocation.</text>
</comment>
<feature type="region of interest" description="Disordered" evidence="10">
    <location>
        <begin position="85"/>
        <end position="140"/>
    </location>
</feature>
<dbReference type="NCBIfam" id="TIGR01410">
    <property type="entry name" value="tatB"/>
    <property type="match status" value="1"/>
</dbReference>
<gene>
    <name evidence="9 12" type="primary">tatB</name>
    <name evidence="12" type="ORF">WG929_07820</name>
</gene>
<evidence type="ECO:0000313" key="13">
    <source>
        <dbReference type="Proteomes" id="UP001620597"/>
    </source>
</evidence>
<keyword evidence="3 9" id="KW-1003">Cell membrane</keyword>
<evidence type="ECO:0000256" key="2">
    <source>
        <dbReference type="ARBA" id="ARBA00022448"/>
    </source>
</evidence>
<name>A0ABW8NH80_9GAMM</name>
<keyword evidence="7 9" id="KW-0811">Translocation</keyword>
<keyword evidence="4 9" id="KW-0812">Transmembrane</keyword>
<evidence type="ECO:0000256" key="3">
    <source>
        <dbReference type="ARBA" id="ARBA00022475"/>
    </source>
</evidence>
<dbReference type="HAMAP" id="MF_00237">
    <property type="entry name" value="TatB"/>
    <property type="match status" value="1"/>
</dbReference>
<proteinExistence type="inferred from homology"/>
<protein>
    <recommendedName>
        <fullName evidence="9">Sec-independent protein translocase protein TatB</fullName>
    </recommendedName>
</protein>
<evidence type="ECO:0000256" key="5">
    <source>
        <dbReference type="ARBA" id="ARBA00022927"/>
    </source>
</evidence>
<evidence type="ECO:0000256" key="11">
    <source>
        <dbReference type="SAM" id="Phobius"/>
    </source>
</evidence>
<organism evidence="12 13">
    <name type="scientific">Oceanobacter antarcticus</name>
    <dbReference type="NCBI Taxonomy" id="3133425"/>
    <lineage>
        <taxon>Bacteria</taxon>
        <taxon>Pseudomonadati</taxon>
        <taxon>Pseudomonadota</taxon>
        <taxon>Gammaproteobacteria</taxon>
        <taxon>Oceanospirillales</taxon>
        <taxon>Oceanospirillaceae</taxon>
        <taxon>Oceanobacter</taxon>
    </lineage>
</organism>
<feature type="compositionally biased region" description="Low complexity" evidence="10">
    <location>
        <begin position="123"/>
        <end position="132"/>
    </location>
</feature>
<keyword evidence="6 9" id="KW-1133">Transmembrane helix</keyword>
<dbReference type="Pfam" id="PF02416">
    <property type="entry name" value="TatA_B_E"/>
    <property type="match status" value="1"/>
</dbReference>
<evidence type="ECO:0000256" key="7">
    <source>
        <dbReference type="ARBA" id="ARBA00023010"/>
    </source>
</evidence>
<comment type="subcellular location">
    <subcellularLocation>
        <location evidence="9">Cell membrane</location>
        <topology evidence="9">Single-pass membrane protein</topology>
    </subcellularLocation>
    <subcellularLocation>
        <location evidence="1">Membrane</location>
        <topology evidence="1">Single-pass membrane protein</topology>
    </subcellularLocation>
</comment>
<comment type="similarity">
    <text evidence="9">Belongs to the TatB family.</text>
</comment>
<evidence type="ECO:0000256" key="1">
    <source>
        <dbReference type="ARBA" id="ARBA00004167"/>
    </source>
</evidence>
<feature type="transmembrane region" description="Helical" evidence="11">
    <location>
        <begin position="6"/>
        <end position="25"/>
    </location>
</feature>
<dbReference type="Proteomes" id="UP001620597">
    <property type="component" value="Unassembled WGS sequence"/>
</dbReference>
<dbReference type="InterPro" id="IPR018448">
    <property type="entry name" value="TatB"/>
</dbReference>
<keyword evidence="13" id="KW-1185">Reference proteome</keyword>
<dbReference type="RefSeq" id="WP_416205602.1">
    <property type="nucleotide sequence ID" value="NZ_JBBKTX010000008.1"/>
</dbReference>
<comment type="subunit">
    <text evidence="9">The Tat system comprises two distinct complexes: a TatABC complex, containing multiple copies of TatA, TatB and TatC subunits, and a separate TatA complex, containing only TatA subunits. Substrates initially bind to the TatABC complex, which probably triggers association of the separate TatA complex to form the active translocon.</text>
</comment>
<dbReference type="InterPro" id="IPR003369">
    <property type="entry name" value="TatA/B/E"/>
</dbReference>
<sequence length="140" mass="15418">MFDIGFLELVVVGVLGLLVLGPERLPKAARTVGLMIGRVRRTMNNFQDELERQVRADELREKLKDPYATFLDDDVRRPAAVRDYNQQQNTAAADGQTVDNPAIENTAIENPPASADSQPRILPTTPTGPITPAKDTKPEP</sequence>
<evidence type="ECO:0000256" key="8">
    <source>
        <dbReference type="ARBA" id="ARBA00023136"/>
    </source>
</evidence>
<dbReference type="EMBL" id="JBBKTX010000008">
    <property type="protein sequence ID" value="MFK4752314.1"/>
    <property type="molecule type" value="Genomic_DNA"/>
</dbReference>
<dbReference type="PANTHER" id="PTHR33162:SF1">
    <property type="entry name" value="SEC-INDEPENDENT PROTEIN TRANSLOCASE PROTEIN TATA, CHLOROPLASTIC"/>
    <property type="match status" value="1"/>
</dbReference>
<dbReference type="PANTHER" id="PTHR33162">
    <property type="entry name" value="SEC-INDEPENDENT PROTEIN TRANSLOCASE PROTEIN TATA, CHLOROPLASTIC"/>
    <property type="match status" value="1"/>
</dbReference>
<evidence type="ECO:0000256" key="9">
    <source>
        <dbReference type="HAMAP-Rule" id="MF_00237"/>
    </source>
</evidence>
<evidence type="ECO:0000256" key="4">
    <source>
        <dbReference type="ARBA" id="ARBA00022692"/>
    </source>
</evidence>
<evidence type="ECO:0000313" key="12">
    <source>
        <dbReference type="EMBL" id="MFK4752314.1"/>
    </source>
</evidence>
<reference evidence="12 13" key="1">
    <citation type="submission" date="2024-03" db="EMBL/GenBank/DDBJ databases">
        <title>High-quality draft genome sequence of Oceanobacter sp. wDCs-4.</title>
        <authorList>
            <person name="Dong C."/>
        </authorList>
    </citation>
    <scope>NUCLEOTIDE SEQUENCE [LARGE SCALE GENOMIC DNA]</scope>
    <source>
        <strain evidence="13">wDCs-4</strain>
    </source>
</reference>
<keyword evidence="8 9" id="KW-0472">Membrane</keyword>
<accession>A0ABW8NH80</accession>